<feature type="compositionally biased region" description="Low complexity" evidence="1">
    <location>
        <begin position="37"/>
        <end position="56"/>
    </location>
</feature>
<feature type="compositionally biased region" description="Polar residues" evidence="1">
    <location>
        <begin position="96"/>
        <end position="113"/>
    </location>
</feature>
<evidence type="ECO:0000313" key="2">
    <source>
        <dbReference type="EMBL" id="CAD2213631.1"/>
    </source>
</evidence>
<organism evidence="2 3">
    <name type="scientific">Angomonas deanei</name>
    <dbReference type="NCBI Taxonomy" id="59799"/>
    <lineage>
        <taxon>Eukaryota</taxon>
        <taxon>Discoba</taxon>
        <taxon>Euglenozoa</taxon>
        <taxon>Kinetoplastea</taxon>
        <taxon>Metakinetoplastina</taxon>
        <taxon>Trypanosomatida</taxon>
        <taxon>Trypanosomatidae</taxon>
        <taxon>Strigomonadinae</taxon>
        <taxon>Angomonas</taxon>
    </lineage>
</organism>
<proteinExistence type="predicted"/>
<evidence type="ECO:0000313" key="3">
    <source>
        <dbReference type="Proteomes" id="UP000515908"/>
    </source>
</evidence>
<dbReference type="AlphaFoldDB" id="A0A7G2C3B6"/>
<dbReference type="EMBL" id="LR877146">
    <property type="protein sequence ID" value="CAD2213631.1"/>
    <property type="molecule type" value="Genomic_DNA"/>
</dbReference>
<feature type="compositionally biased region" description="Basic and acidic residues" evidence="1">
    <location>
        <begin position="77"/>
        <end position="86"/>
    </location>
</feature>
<dbReference type="Proteomes" id="UP000515908">
    <property type="component" value="Chromosome 02"/>
</dbReference>
<sequence>MDERSALSATLALYLPQRHPSMEGTNGLELPSRHNDSSTTTNNNNNSAVVPNSPANTSLSMPSSILKKVSTPTTRQPKVDFYDQHESGGLLRYRQQESTSRIPSETNDVTGSFKNRTGKKVSILTEDLIPSPV</sequence>
<feature type="region of interest" description="Disordered" evidence="1">
    <location>
        <begin position="94"/>
        <end position="113"/>
    </location>
</feature>
<evidence type="ECO:0000256" key="1">
    <source>
        <dbReference type="SAM" id="MobiDB-lite"/>
    </source>
</evidence>
<reference evidence="2 3" key="1">
    <citation type="submission" date="2020-08" db="EMBL/GenBank/DDBJ databases">
        <authorList>
            <person name="Newling K."/>
            <person name="Davey J."/>
            <person name="Forrester S."/>
        </authorList>
    </citation>
    <scope>NUCLEOTIDE SEQUENCE [LARGE SCALE GENOMIC DNA]</scope>
    <source>
        <strain evidence="3">Crithidia deanei Carvalho (ATCC PRA-265)</strain>
    </source>
</reference>
<name>A0A7G2C3B6_9TRYP</name>
<gene>
    <name evidence="2" type="ORF">ADEAN_000107400</name>
</gene>
<accession>A0A7G2C3B6</accession>
<keyword evidence="3" id="KW-1185">Reference proteome</keyword>
<dbReference type="VEuPathDB" id="TriTrypDB:ADEAN_000107400"/>
<protein>
    <submittedName>
        <fullName evidence="2">Uncharacterized protein</fullName>
    </submittedName>
</protein>
<feature type="region of interest" description="Disordered" evidence="1">
    <location>
        <begin position="1"/>
        <end position="89"/>
    </location>
</feature>